<dbReference type="RefSeq" id="WP_204447966.1">
    <property type="nucleotide sequence ID" value="NZ_JACJKY010000025.1"/>
</dbReference>
<evidence type="ECO:0000259" key="2">
    <source>
        <dbReference type="Pfam" id="PF25425"/>
    </source>
</evidence>
<reference evidence="3" key="1">
    <citation type="submission" date="2020-08" db="EMBL/GenBank/DDBJ databases">
        <authorList>
            <person name="Cejkova D."/>
            <person name="Kubasova T."/>
            <person name="Jahodarova E."/>
            <person name="Rychlik I."/>
        </authorList>
    </citation>
    <scope>NUCLEOTIDE SEQUENCE</scope>
    <source>
        <strain evidence="3">An559</strain>
    </source>
</reference>
<comment type="caution">
    <text evidence="3">The sequence shown here is derived from an EMBL/GenBank/DDBJ whole genome shotgun (WGS) entry which is preliminary data.</text>
</comment>
<dbReference type="InterPro" id="IPR057359">
    <property type="entry name" value="YfjL_N"/>
</dbReference>
<feature type="domain" description="YfjL-like N-terminal" evidence="2">
    <location>
        <begin position="9"/>
        <end position="97"/>
    </location>
</feature>
<protein>
    <recommendedName>
        <fullName evidence="2">YfjL-like N-terminal domain-containing protein</fullName>
    </recommendedName>
</protein>
<evidence type="ECO:0000256" key="1">
    <source>
        <dbReference type="SAM" id="SignalP"/>
    </source>
</evidence>
<feature type="signal peptide" evidence="1">
    <location>
        <begin position="1"/>
        <end position="26"/>
    </location>
</feature>
<gene>
    <name evidence="3" type="ORF">H6A12_11365</name>
</gene>
<keyword evidence="4" id="KW-1185">Reference proteome</keyword>
<accession>A0A939BFL5</accession>
<proteinExistence type="predicted"/>
<dbReference type="Proteomes" id="UP000774750">
    <property type="component" value="Unassembled WGS sequence"/>
</dbReference>
<keyword evidence="1" id="KW-0732">Signal</keyword>
<feature type="chain" id="PRO_5036752431" description="YfjL-like N-terminal domain-containing protein" evidence="1">
    <location>
        <begin position="27"/>
        <end position="250"/>
    </location>
</feature>
<dbReference type="AlphaFoldDB" id="A0A939BFL5"/>
<evidence type="ECO:0000313" key="4">
    <source>
        <dbReference type="Proteomes" id="UP000774750"/>
    </source>
</evidence>
<name>A0A939BFL5_9FIRM</name>
<dbReference type="Pfam" id="PF25425">
    <property type="entry name" value="YfjL_N"/>
    <property type="match status" value="1"/>
</dbReference>
<dbReference type="EMBL" id="JACJKY010000025">
    <property type="protein sequence ID" value="MBM6921748.1"/>
    <property type="molecule type" value="Genomic_DNA"/>
</dbReference>
<evidence type="ECO:0000313" key="3">
    <source>
        <dbReference type="EMBL" id="MBM6921748.1"/>
    </source>
</evidence>
<reference evidence="3" key="2">
    <citation type="journal article" date="2021" name="Sci. Rep.">
        <title>The distribution of antibiotic resistance genes in chicken gut microbiota commensals.</title>
        <authorList>
            <person name="Juricova H."/>
            <person name="Matiasovicova J."/>
            <person name="Kubasova T."/>
            <person name="Cejkova D."/>
            <person name="Rychlik I."/>
        </authorList>
    </citation>
    <scope>NUCLEOTIDE SEQUENCE</scope>
    <source>
        <strain evidence="3">An559</strain>
    </source>
</reference>
<organism evidence="3 4">
    <name type="scientific">Merdimmobilis hominis</name>
    <dbReference type="NCBI Taxonomy" id="2897707"/>
    <lineage>
        <taxon>Bacteria</taxon>
        <taxon>Bacillati</taxon>
        <taxon>Bacillota</taxon>
        <taxon>Clostridia</taxon>
        <taxon>Eubacteriales</taxon>
        <taxon>Oscillospiraceae</taxon>
        <taxon>Merdimmobilis</taxon>
    </lineage>
</organism>
<sequence>MTKKRLALKITAGVGALLLIMFCAFAAMSFLGNPLSAWLSKNTAQSYANKTYPARSWTAEESNYNFKWGAYVVRLSSGENIDERFTVEVRGGEIVSDTYQEDIVEYGAVRWRIAEEYDKEIRPLLDQIMGKENHTSYISPHFFETVPTEGITHGMALSEQAVNSCGIELMVRTTVSSSDAKTGAALLKQVQKTLQANAYQPPYYYLVLEPENPQDKGLSAQISREELEKLDEAALAEFLENANPFADTKE</sequence>